<proteinExistence type="predicted"/>
<dbReference type="Gene3D" id="3.40.50.300">
    <property type="entry name" value="P-loop containing nucleotide triphosphate hydrolases"/>
    <property type="match status" value="1"/>
</dbReference>
<sequence>MSGDFTRNVVHGDAGTVIQGHEVHLHAPPTVPTPRQLPPDVTHFTGRDAELTALDELLGHAARPVVISAIAGIGGVGKTSLAVHWAHRVHDRFPDGQLYANLRGFSPEPPLPPAQVLTGFLTALGVSGTSVPQDLDAMAALYRSLLADRQVLVVLDNAATAEQVRPLLPGSARSLVLVTSRNRLPGLVARDGAHRITLGELPSGSALALLQDIVGVARIGAEHDAAHTLVHQCAGLPLALRIAAERIADRPHRTISDLTADLVARRLDTLASPDDNGTAVRTVFTWSYEALPLQAAKVFRRLSLHPGTTISTHAAAALTRTTAAEIRPVLDTLTGGHLLTEIGRDRFQFHDLVREYAAETARAQDSAEDRADCVRHLLGWYLHTADLARFAIYPQSGLTPFEHDNTGVDPLLFDDRDDALAWHSDEHTNLLSVLTYASNHGLHRIAALLPSCLAIPYALNGQWAAQVEIAAIALRSASQLNDENTYVLALTVCGEALMNANRLDEALQHVQEAFDLATRSQVPKDLAWAHHTIGLTLYKQGHTDRAADHFRAALALFQDLHIPRAEGAALGLLGEICRQQKKFEEAGSYLVRALEISHDMGSLWNQASVFHRLSQLSADLGALDEAVGHIQRSVQIYSNFRDFYGTARTLWMLGDLLDRKGDHGRAARVLAEALAIFDGIHAPEAEELRAVIAARPPAT</sequence>
<dbReference type="GO" id="GO:0043531">
    <property type="term" value="F:ADP binding"/>
    <property type="evidence" value="ECO:0007669"/>
    <property type="project" value="InterPro"/>
</dbReference>
<dbReference type="PANTHER" id="PTHR47691">
    <property type="entry name" value="REGULATOR-RELATED"/>
    <property type="match status" value="1"/>
</dbReference>
<dbReference type="Proteomes" id="UP000093053">
    <property type="component" value="Chromosome"/>
</dbReference>
<protein>
    <submittedName>
        <fullName evidence="1">Uncharacterized protein</fullName>
    </submittedName>
</protein>
<dbReference type="OrthoDB" id="581105at2"/>
<accession>A0A1B2HJS9</accession>
<dbReference type="InterPro" id="IPR011990">
    <property type="entry name" value="TPR-like_helical_dom_sf"/>
</dbReference>
<organism evidence="1 2">
    <name type="scientific">Lentzea guizhouensis</name>
    <dbReference type="NCBI Taxonomy" id="1586287"/>
    <lineage>
        <taxon>Bacteria</taxon>
        <taxon>Bacillati</taxon>
        <taxon>Actinomycetota</taxon>
        <taxon>Actinomycetes</taxon>
        <taxon>Pseudonocardiales</taxon>
        <taxon>Pseudonocardiaceae</taxon>
        <taxon>Lentzea</taxon>
    </lineage>
</organism>
<dbReference type="InterPro" id="IPR019734">
    <property type="entry name" value="TPR_rpt"/>
</dbReference>
<dbReference type="PRINTS" id="PR00364">
    <property type="entry name" value="DISEASERSIST"/>
</dbReference>
<keyword evidence="2" id="KW-1185">Reference proteome</keyword>
<dbReference type="Gene3D" id="1.25.40.10">
    <property type="entry name" value="Tetratricopeptide repeat domain"/>
    <property type="match status" value="1"/>
</dbReference>
<dbReference type="AlphaFoldDB" id="A0A1B2HJS9"/>
<evidence type="ECO:0000313" key="1">
    <source>
        <dbReference type="EMBL" id="ANZ37952.1"/>
    </source>
</evidence>
<reference evidence="1 2" key="1">
    <citation type="submission" date="2016-07" db="EMBL/GenBank/DDBJ databases">
        <title>Complete genome sequence of the Lentzea guizhouensis DHS C013.</title>
        <authorList>
            <person name="Cao C."/>
        </authorList>
    </citation>
    <scope>NUCLEOTIDE SEQUENCE [LARGE SCALE GENOMIC DNA]</scope>
    <source>
        <strain evidence="1 2">DHS C013</strain>
    </source>
</reference>
<evidence type="ECO:0000313" key="2">
    <source>
        <dbReference type="Proteomes" id="UP000093053"/>
    </source>
</evidence>
<dbReference type="PANTHER" id="PTHR47691:SF3">
    <property type="entry name" value="HTH-TYPE TRANSCRIPTIONAL REGULATOR RV0890C-RELATED"/>
    <property type="match status" value="1"/>
</dbReference>
<dbReference type="Pfam" id="PF13424">
    <property type="entry name" value="TPR_12"/>
    <property type="match status" value="2"/>
</dbReference>
<dbReference type="Pfam" id="PF13176">
    <property type="entry name" value="TPR_7"/>
    <property type="match status" value="1"/>
</dbReference>
<dbReference type="SMART" id="SM00028">
    <property type="entry name" value="TPR"/>
    <property type="match status" value="5"/>
</dbReference>
<dbReference type="SUPFAM" id="SSF48452">
    <property type="entry name" value="TPR-like"/>
    <property type="match status" value="1"/>
</dbReference>
<dbReference type="KEGG" id="led:BBK82_19720"/>
<name>A0A1B2HJS9_9PSEU</name>
<dbReference type="SUPFAM" id="SSF52540">
    <property type="entry name" value="P-loop containing nucleoside triphosphate hydrolases"/>
    <property type="match status" value="1"/>
</dbReference>
<dbReference type="InterPro" id="IPR027417">
    <property type="entry name" value="P-loop_NTPase"/>
</dbReference>
<dbReference type="EMBL" id="CP016793">
    <property type="protein sequence ID" value="ANZ37952.1"/>
    <property type="molecule type" value="Genomic_DNA"/>
</dbReference>
<gene>
    <name evidence="1" type="ORF">BBK82_19720</name>
</gene>
<dbReference type="STRING" id="1586287.BBK82_19720"/>